<evidence type="ECO:0000313" key="1">
    <source>
        <dbReference type="EMBL" id="AFD02310.1"/>
    </source>
</evidence>
<dbReference type="GeneID" id="14517160"/>
<reference evidence="1 2" key="1">
    <citation type="journal article" date="2012" name="J. Virol.">
        <title>Closely related archaeal Haloarcula hispanica icosahedral viruses HHIV-2 and SH1 have nonhomologous genes encoding host recognition functions.</title>
        <authorList>
            <person name="Jaakkola S.T."/>
            <person name="Penttinen R.K."/>
            <person name="Vilen S.T."/>
            <person name="Jalasvuori M."/>
            <person name="Ronnholm G."/>
            <person name="Bamford J.K."/>
            <person name="Bamford D.H."/>
            <person name="Oksanen H.M."/>
        </authorList>
    </citation>
    <scope>NUCLEOTIDE SEQUENCE [LARGE SCALE GENOMIC DNA]</scope>
</reference>
<accession>H9AZY5</accession>
<organism evidence="1 2">
    <name type="scientific">Haloarcula hispanica icosahedral virus 2</name>
    <dbReference type="NCBI Taxonomy" id="1154689"/>
    <lineage>
        <taxon>Viruses</taxon>
        <taxon>Singelaviria</taxon>
        <taxon>Helvetiavirae</taxon>
        <taxon>Dividoviricota</taxon>
        <taxon>Laserviricetes</taxon>
        <taxon>Halopanivirales</taxon>
        <taxon>Sphaerolipoviridae</taxon>
        <taxon>Alphasphaerolipovirus</taxon>
        <taxon>Alphasphaerolipovirus helsinkii</taxon>
    </lineage>
</organism>
<dbReference type="OrthoDB" id="28715at10239"/>
<protein>
    <submittedName>
        <fullName evidence="1">Uncharacterized protein</fullName>
    </submittedName>
</protein>
<proteinExistence type="predicted"/>
<keyword evidence="2" id="KW-1185">Reference proteome</keyword>
<name>H9AZY5_9VIRU</name>
<dbReference type="EMBL" id="JN968479">
    <property type="protein sequence ID" value="AFD02310.1"/>
    <property type="molecule type" value="Genomic_DNA"/>
</dbReference>
<dbReference type="KEGG" id="vg:14517160"/>
<dbReference type="RefSeq" id="YP_005352815.1">
    <property type="nucleotide sequence ID" value="NC_016989.1"/>
</dbReference>
<sequence length="92" mass="9433">MNAPCERCETPTDAGSLVVGGRAVRVCDNCRHEFDALVSEWLDGADSDPLGADCSECGGSVDATVRYKGGGAVDLVLVCSGCGQSGRMEGGY</sequence>
<evidence type="ECO:0000313" key="2">
    <source>
        <dbReference type="Proteomes" id="UP000007576"/>
    </source>
</evidence>
<dbReference type="Proteomes" id="UP000007576">
    <property type="component" value="Segment"/>
</dbReference>